<organism evidence="15 16">
    <name type="scientific">Vulcanibacillus modesticaldus</name>
    <dbReference type="NCBI Taxonomy" id="337097"/>
    <lineage>
        <taxon>Bacteria</taxon>
        <taxon>Bacillati</taxon>
        <taxon>Bacillota</taxon>
        <taxon>Bacilli</taxon>
        <taxon>Bacillales</taxon>
        <taxon>Bacillaceae</taxon>
        <taxon>Vulcanibacillus</taxon>
    </lineage>
</organism>
<dbReference type="CDD" id="cd17929">
    <property type="entry name" value="DEXHc_priA"/>
    <property type="match status" value="1"/>
</dbReference>
<dbReference type="EC" id="5.6.2.4" evidence="12"/>
<evidence type="ECO:0000256" key="5">
    <source>
        <dbReference type="ARBA" id="ARBA00022801"/>
    </source>
</evidence>
<keyword evidence="1 12" id="KW-0639">Primosome</keyword>
<reference evidence="15 16" key="1">
    <citation type="submission" date="2016-09" db="EMBL/GenBank/DDBJ databases">
        <title>Draft genome sequence for the type strain of Vulcanibacillus modesticaldus BR, a strictly anaerobic, moderately thermophilic, and nitrate-reducing bacterium from deep sea-hydrothermal vents of the Mid-Atlantic Ridge.</title>
        <authorList>
            <person name="Abin C.A."/>
            <person name="Hollibaugh J.T."/>
        </authorList>
    </citation>
    <scope>NUCLEOTIDE SEQUENCE [LARGE SCALE GENOMIC DNA]</scope>
    <source>
        <strain evidence="15 16">BR</strain>
    </source>
</reference>
<feature type="binding site" evidence="12">
    <location>
        <position position="528"/>
    </location>
    <ligand>
        <name>Zn(2+)</name>
        <dbReference type="ChEBI" id="CHEBI:29105"/>
        <label>2</label>
    </ligand>
</feature>
<dbReference type="NCBIfam" id="NF004066">
    <property type="entry name" value="PRK05580.1-3"/>
    <property type="match status" value="1"/>
</dbReference>
<feature type="binding site" evidence="12">
    <location>
        <position position="513"/>
    </location>
    <ligand>
        <name>Zn(2+)</name>
        <dbReference type="ChEBI" id="CHEBI:29105"/>
        <label>2</label>
    </ligand>
</feature>
<dbReference type="Gene3D" id="3.40.1440.60">
    <property type="entry name" value="PriA, 3(prime) DNA-binding domain"/>
    <property type="match status" value="1"/>
</dbReference>
<dbReference type="STRING" id="337097.BHF71_02570"/>
<proteinExistence type="inferred from homology"/>
<dbReference type="SMART" id="SM00490">
    <property type="entry name" value="HELICc"/>
    <property type="match status" value="1"/>
</dbReference>
<dbReference type="GO" id="GO:0006310">
    <property type="term" value="P:DNA recombination"/>
    <property type="evidence" value="ECO:0007669"/>
    <property type="project" value="InterPro"/>
</dbReference>
<evidence type="ECO:0000256" key="3">
    <source>
        <dbReference type="ARBA" id="ARBA00022723"/>
    </source>
</evidence>
<dbReference type="GO" id="GO:1990077">
    <property type="term" value="C:primosome complex"/>
    <property type="evidence" value="ECO:0007669"/>
    <property type="project" value="UniProtKB-UniRule"/>
</dbReference>
<evidence type="ECO:0000256" key="6">
    <source>
        <dbReference type="ARBA" id="ARBA00022806"/>
    </source>
</evidence>
<comment type="catalytic activity">
    <reaction evidence="12">
        <text>Couples ATP hydrolysis with the unwinding of duplex DNA by translocating in the 3'-5' direction.</text>
        <dbReference type="EC" id="5.6.2.4"/>
    </reaction>
</comment>
<comment type="cofactor">
    <cofactor evidence="12">
        <name>Zn(2+)</name>
        <dbReference type="ChEBI" id="CHEBI:29105"/>
    </cofactor>
    <text evidence="12">Binds 2 zinc ions per subunit.</text>
</comment>
<dbReference type="InterPro" id="IPR027417">
    <property type="entry name" value="P-loop_NTPase"/>
</dbReference>
<dbReference type="InterPro" id="IPR014001">
    <property type="entry name" value="Helicase_ATP-bd"/>
</dbReference>
<dbReference type="Pfam" id="PF18319">
    <property type="entry name" value="Zn_ribbon_PriA"/>
    <property type="match status" value="1"/>
</dbReference>
<dbReference type="GO" id="GO:0016887">
    <property type="term" value="F:ATP hydrolysis activity"/>
    <property type="evidence" value="ECO:0007669"/>
    <property type="project" value="RHEA"/>
</dbReference>
<dbReference type="PROSITE" id="PS51194">
    <property type="entry name" value="HELICASE_CTER"/>
    <property type="match status" value="1"/>
</dbReference>
<comment type="caution">
    <text evidence="15">The sequence shown here is derived from an EMBL/GenBank/DDBJ whole genome shotgun (WGS) entry which is preliminary data.</text>
</comment>
<protein>
    <recommendedName>
        <fullName evidence="12">Replication restart protein PriA</fullName>
    </recommendedName>
    <alternativeName>
        <fullName evidence="12">ATP-dependent DNA helicase PriA</fullName>
        <ecNumber evidence="12">5.6.2.4</ecNumber>
    </alternativeName>
    <alternativeName>
        <fullName evidence="12">DNA 3'-5' helicase PriA</fullName>
    </alternativeName>
</protein>
<feature type="binding site" evidence="12">
    <location>
        <position position="541"/>
    </location>
    <ligand>
        <name>Zn(2+)</name>
        <dbReference type="ChEBI" id="CHEBI:29105"/>
        <label>1</label>
    </ligand>
</feature>
<comment type="subunit">
    <text evidence="12">Component of the replication restart primosome.</text>
</comment>
<dbReference type="GO" id="GO:0008270">
    <property type="term" value="F:zinc ion binding"/>
    <property type="evidence" value="ECO:0007669"/>
    <property type="project" value="UniProtKB-UniRule"/>
</dbReference>
<dbReference type="Pfam" id="PF00270">
    <property type="entry name" value="DEAD"/>
    <property type="match status" value="1"/>
</dbReference>
<dbReference type="GO" id="GO:0006302">
    <property type="term" value="P:double-strand break repair"/>
    <property type="evidence" value="ECO:0007669"/>
    <property type="project" value="InterPro"/>
</dbReference>
<comment type="similarity">
    <text evidence="12">Belongs to the helicase family. PriA subfamily.</text>
</comment>
<keyword evidence="9 12" id="KW-0238">DNA-binding</keyword>
<dbReference type="Gene3D" id="3.40.50.300">
    <property type="entry name" value="P-loop containing nucleotide triphosphate hydrolases"/>
    <property type="match status" value="2"/>
</dbReference>
<name>A0A1D2YTU6_9BACI</name>
<evidence type="ECO:0000256" key="9">
    <source>
        <dbReference type="ARBA" id="ARBA00023125"/>
    </source>
</evidence>
<gene>
    <name evidence="12" type="primary">priA</name>
    <name evidence="15" type="ORF">BHF71_02570</name>
</gene>
<dbReference type="GO" id="GO:0006269">
    <property type="term" value="P:DNA replication, synthesis of primer"/>
    <property type="evidence" value="ECO:0007669"/>
    <property type="project" value="UniProtKB-KW"/>
</dbReference>
<keyword evidence="10 12" id="KW-0413">Isomerase</keyword>
<keyword evidence="7 12" id="KW-0862">Zinc</keyword>
<dbReference type="AlphaFoldDB" id="A0A1D2YTU6"/>
<evidence type="ECO:0000256" key="1">
    <source>
        <dbReference type="ARBA" id="ARBA00022515"/>
    </source>
</evidence>
<keyword evidence="8 12" id="KW-0067">ATP-binding</keyword>
<dbReference type="GO" id="GO:0006270">
    <property type="term" value="P:DNA replication initiation"/>
    <property type="evidence" value="ECO:0007669"/>
    <property type="project" value="TreeGrafter"/>
</dbReference>
<dbReference type="InterPro" id="IPR001650">
    <property type="entry name" value="Helicase_C-like"/>
</dbReference>
<dbReference type="InterPro" id="IPR011545">
    <property type="entry name" value="DEAD/DEAH_box_helicase_dom"/>
</dbReference>
<evidence type="ECO:0000256" key="12">
    <source>
        <dbReference type="HAMAP-Rule" id="MF_00983"/>
    </source>
</evidence>
<keyword evidence="3 12" id="KW-0479">Metal-binding</keyword>
<dbReference type="GO" id="GO:0005524">
    <property type="term" value="F:ATP binding"/>
    <property type="evidence" value="ECO:0007669"/>
    <property type="project" value="UniProtKB-UniRule"/>
</dbReference>
<evidence type="ECO:0000313" key="15">
    <source>
        <dbReference type="EMBL" id="OEF99122.1"/>
    </source>
</evidence>
<dbReference type="GO" id="GO:0003677">
    <property type="term" value="F:DNA binding"/>
    <property type="evidence" value="ECO:0007669"/>
    <property type="project" value="UniProtKB-UniRule"/>
</dbReference>
<comment type="function">
    <text evidence="12">Initiates the restart of stalled replication forks, which reloads the replicative helicase on sites other than the origin of replication. Recognizes and binds to abandoned replication forks and remodels them to uncover a helicase loading site. Promotes assembly of the primosome at these replication forks.</text>
</comment>
<feature type="binding site" evidence="12">
    <location>
        <position position="544"/>
    </location>
    <ligand>
        <name>Zn(2+)</name>
        <dbReference type="ChEBI" id="CHEBI:29105"/>
        <label>1</label>
    </ligand>
</feature>
<dbReference type="InterPro" id="IPR005259">
    <property type="entry name" value="PriA"/>
</dbReference>
<feature type="binding site" evidence="12">
    <location>
        <position position="501"/>
    </location>
    <ligand>
        <name>Zn(2+)</name>
        <dbReference type="ChEBI" id="CHEBI:29105"/>
        <label>1</label>
    </ligand>
</feature>
<evidence type="ECO:0000256" key="2">
    <source>
        <dbReference type="ARBA" id="ARBA00022705"/>
    </source>
</evidence>
<dbReference type="PANTHER" id="PTHR30580:SF0">
    <property type="entry name" value="PRIMOSOMAL PROTEIN N"/>
    <property type="match status" value="1"/>
</dbReference>
<dbReference type="PANTHER" id="PTHR30580">
    <property type="entry name" value="PRIMOSOMAL PROTEIN N"/>
    <property type="match status" value="1"/>
</dbReference>
<feature type="binding site" evidence="12">
    <location>
        <position position="504"/>
    </location>
    <ligand>
        <name>Zn(2+)</name>
        <dbReference type="ChEBI" id="CHEBI:29105"/>
        <label>1</label>
    </ligand>
</feature>
<evidence type="ECO:0000256" key="8">
    <source>
        <dbReference type="ARBA" id="ARBA00022840"/>
    </source>
</evidence>
<dbReference type="HAMAP" id="MF_00983">
    <property type="entry name" value="PriA"/>
    <property type="match status" value="1"/>
</dbReference>
<dbReference type="InterPro" id="IPR040498">
    <property type="entry name" value="PriA_CRR"/>
</dbReference>
<feature type="binding site" evidence="12">
    <location>
        <position position="510"/>
    </location>
    <ligand>
        <name>Zn(2+)</name>
        <dbReference type="ChEBI" id="CHEBI:29105"/>
        <label>2</label>
    </ligand>
</feature>
<evidence type="ECO:0000256" key="10">
    <source>
        <dbReference type="ARBA" id="ARBA00023235"/>
    </source>
</evidence>
<dbReference type="Proteomes" id="UP000243739">
    <property type="component" value="Unassembled WGS sequence"/>
</dbReference>
<feature type="domain" description="Helicase ATP-binding" evidence="13">
    <location>
        <begin position="273"/>
        <end position="439"/>
    </location>
</feature>
<dbReference type="InterPro" id="IPR041222">
    <property type="entry name" value="PriA_3primeBD"/>
</dbReference>
<keyword evidence="4 12" id="KW-0547">Nucleotide-binding</keyword>
<comment type="catalytic activity">
    <reaction evidence="11 12">
        <text>ATP + H2O = ADP + phosphate + H(+)</text>
        <dbReference type="Rhea" id="RHEA:13065"/>
        <dbReference type="ChEBI" id="CHEBI:15377"/>
        <dbReference type="ChEBI" id="CHEBI:15378"/>
        <dbReference type="ChEBI" id="CHEBI:30616"/>
        <dbReference type="ChEBI" id="CHEBI:43474"/>
        <dbReference type="ChEBI" id="CHEBI:456216"/>
        <dbReference type="EC" id="5.6.2.4"/>
    </reaction>
</comment>
<keyword evidence="2 12" id="KW-0235">DNA replication</keyword>
<keyword evidence="6 12" id="KW-0347">Helicase</keyword>
<dbReference type="Pfam" id="PF00271">
    <property type="entry name" value="Helicase_C"/>
    <property type="match status" value="1"/>
</dbReference>
<sequence>MRHHGFDYLVPDSLLPTLKKGCRVIVPLGSRVTQGFVIEIKSTTRVKNVKPIKENLDIIPSLTEELIQLGSWMSNYYSSHLFRVLQMLIPTALKTKMEQYILVNDEIEKDNISLKELEIIEWVAKNQPIKQSILIDHFSNEKHLIQQMLQFGLLELKRDFVDKGTSKKISFLKLKLSNEHLLLEIAELSKQARKQREVLEYFLFNQINEVSLSTLMSKLNINRSTIQSLVKKGYLEVIKKETARDPYKDRNFQDKRVTLTVEQEQVLRKIVSSFNGEEIKPFLLHGVTGSGKTEIYLQSIEEVLKEGKDSIVLVPEISLTSQMVERFKGRFGSLVAVIHSRLSQGEKLDEWRRIQRGDAKIIIGARSAIFAPVRNLGLIIIDEEHESSYKQEENPKYHVREVAKWRASYHNAVLVLGSATPSMESYFNAQNNQYYLLELPNRILGRKMPKIELVDMRDELRVGNRSMFSQTLQEKIDDRLNKQEQIVLFLNRRGYSTFVMCRSCGYVMKCPHCEISLTYHHTNRVLRCHYCGYTVSDPQNCPECGSKHIRYFGTGTQKVEEELVKRFPGVRVIRMDVDTTSKKGAHDKLLASFRKHEADILLGTQMIAKGLDFEKVTLVGVIAADTLLRLPDFRAAERTFQLLTQVSGRAGRHHLSGDVVIQTYTPEHYSIQYASNHDFQSFYKQELKQRKMMDYPPFRKLIVVHFSHQQLPNVMKASQLFVKELNRLVSRDVEILGPVTSPISRIKDRNRFQCMIKYNDESSTLNKVNQTISLLIEGLKDRNLLISVDVDPYVLM</sequence>
<dbReference type="SUPFAM" id="SSF52540">
    <property type="entry name" value="P-loop containing nucleoside triphosphate hydrolases"/>
    <property type="match status" value="2"/>
</dbReference>
<dbReference type="InterPro" id="IPR041236">
    <property type="entry name" value="PriA_C"/>
</dbReference>
<dbReference type="GO" id="GO:0043138">
    <property type="term" value="F:3'-5' DNA helicase activity"/>
    <property type="evidence" value="ECO:0007669"/>
    <property type="project" value="UniProtKB-EC"/>
</dbReference>
<dbReference type="EMBL" id="MIJF01000035">
    <property type="protein sequence ID" value="OEF99122.1"/>
    <property type="molecule type" value="Genomic_DNA"/>
</dbReference>
<dbReference type="NCBIfam" id="TIGR00595">
    <property type="entry name" value="priA"/>
    <property type="match status" value="1"/>
</dbReference>
<dbReference type="CDD" id="cd18804">
    <property type="entry name" value="SF2_C_priA"/>
    <property type="match status" value="1"/>
</dbReference>
<feature type="binding site" evidence="12">
    <location>
        <position position="531"/>
    </location>
    <ligand>
        <name>Zn(2+)</name>
        <dbReference type="ChEBI" id="CHEBI:29105"/>
        <label>2</label>
    </ligand>
</feature>
<dbReference type="SMART" id="SM00487">
    <property type="entry name" value="DEXDc"/>
    <property type="match status" value="1"/>
</dbReference>
<evidence type="ECO:0000313" key="16">
    <source>
        <dbReference type="Proteomes" id="UP000243739"/>
    </source>
</evidence>
<dbReference type="Pfam" id="PF17764">
    <property type="entry name" value="PriA_3primeBD"/>
    <property type="match status" value="1"/>
</dbReference>
<accession>A0A1D2YTU6</accession>
<feature type="domain" description="Helicase C-terminal" evidence="14">
    <location>
        <begin position="536"/>
        <end position="690"/>
    </location>
</feature>
<dbReference type="InterPro" id="IPR042115">
    <property type="entry name" value="PriA_3primeBD_sf"/>
</dbReference>
<evidence type="ECO:0000256" key="4">
    <source>
        <dbReference type="ARBA" id="ARBA00022741"/>
    </source>
</evidence>
<evidence type="ECO:0000259" key="14">
    <source>
        <dbReference type="PROSITE" id="PS51194"/>
    </source>
</evidence>
<evidence type="ECO:0000259" key="13">
    <source>
        <dbReference type="PROSITE" id="PS51192"/>
    </source>
</evidence>
<dbReference type="FunFam" id="3.40.50.300:FF:000489">
    <property type="entry name" value="Primosome assembly protein PriA"/>
    <property type="match status" value="1"/>
</dbReference>
<dbReference type="PROSITE" id="PS51192">
    <property type="entry name" value="HELICASE_ATP_BIND_1"/>
    <property type="match status" value="1"/>
</dbReference>
<keyword evidence="5 12" id="KW-0378">Hydrolase</keyword>
<evidence type="ECO:0000256" key="11">
    <source>
        <dbReference type="ARBA" id="ARBA00048988"/>
    </source>
</evidence>
<dbReference type="Pfam" id="PF18074">
    <property type="entry name" value="PriA_C"/>
    <property type="match status" value="1"/>
</dbReference>
<keyword evidence="16" id="KW-1185">Reference proteome</keyword>
<evidence type="ECO:0000256" key="7">
    <source>
        <dbReference type="ARBA" id="ARBA00022833"/>
    </source>
</evidence>